<dbReference type="EMBL" id="FQUE01000012">
    <property type="protein sequence ID" value="SHF76629.1"/>
    <property type="molecule type" value="Genomic_DNA"/>
</dbReference>
<evidence type="ECO:0000313" key="3">
    <source>
        <dbReference type="Proteomes" id="UP000183987"/>
    </source>
</evidence>
<dbReference type="STRING" id="366533.SAMN05444339_11230"/>
<organism evidence="2 3">
    <name type="scientific">Loktanella atrilutea</name>
    <dbReference type="NCBI Taxonomy" id="366533"/>
    <lineage>
        <taxon>Bacteria</taxon>
        <taxon>Pseudomonadati</taxon>
        <taxon>Pseudomonadota</taxon>
        <taxon>Alphaproteobacteria</taxon>
        <taxon>Rhodobacterales</taxon>
        <taxon>Roseobacteraceae</taxon>
        <taxon>Loktanella</taxon>
    </lineage>
</organism>
<dbReference type="AlphaFoldDB" id="A0A1M5EBL7"/>
<keyword evidence="3" id="KW-1185">Reference proteome</keyword>
<dbReference type="Proteomes" id="UP000183987">
    <property type="component" value="Unassembled WGS sequence"/>
</dbReference>
<dbReference type="Gene3D" id="3.30.930.30">
    <property type="match status" value="1"/>
</dbReference>
<accession>A0A1M5EBL7</accession>
<evidence type="ECO:0000259" key="1">
    <source>
        <dbReference type="Pfam" id="PF03432"/>
    </source>
</evidence>
<dbReference type="RefSeq" id="WP_072858581.1">
    <property type="nucleotide sequence ID" value="NZ_FQUE01000012.1"/>
</dbReference>
<name>A0A1M5EBL7_LOKAT</name>
<protein>
    <submittedName>
        <fullName evidence="2">Relaxase/Mobilisation nuclease domain-containing protein</fullName>
    </submittedName>
</protein>
<proteinExistence type="predicted"/>
<evidence type="ECO:0000313" key="2">
    <source>
        <dbReference type="EMBL" id="SHF76629.1"/>
    </source>
</evidence>
<gene>
    <name evidence="2" type="ORF">SAMN05444339_11230</name>
</gene>
<reference evidence="3" key="1">
    <citation type="submission" date="2016-11" db="EMBL/GenBank/DDBJ databases">
        <authorList>
            <person name="Varghese N."/>
            <person name="Submissions S."/>
        </authorList>
    </citation>
    <scope>NUCLEOTIDE SEQUENCE [LARGE SCALE GENOMIC DNA]</scope>
    <source>
        <strain evidence="3">DSM 29326</strain>
    </source>
</reference>
<dbReference type="InterPro" id="IPR005094">
    <property type="entry name" value="Endonuclease_MobA/VirD2"/>
</dbReference>
<feature type="domain" description="MobA/VirD2-like nuclease" evidence="1">
    <location>
        <begin position="92"/>
        <end position="184"/>
    </location>
</feature>
<sequence length="639" mass="68679">MSAAGFYDEILIRANRGMGRTAVGGGAKPRAERIWKSLTSGGSAFVKRIPGAGVQHPTQLAGQLAYVNGKAKAIFGFATDVCGEGDAFAQADLDKMMEAWAQDWHGRPRNGHTSHMVLSFPDDVSQESAVLIAQEWCAEMFESEIHVADTWEYVAALHTDTANPHVHVVLNNRGAGGAWFSISTAGVFNPQMMRDRMTDIADDYGVRLESLSRADRGLYRDPIGSAAVFAAREGRRLRGADVVEDLAVDWRREDMQRTATLYTVLADFAETIGAPMIASRAKLSAAALFAGKDVPKGQDMDIDLDVTADRADIRVSLIGWAEQNSDALDALPEETRRQVMTKIDAALTLIETDGTEDLSQDSIWAGFGVAPSSYLIPDMDKLEARAALYAGPDKTDLLRAFVGGQAFDAYLVTGEVAPRFAPILPVVAEAYAEMHSHDLAEIPRAMTAYIDTSAALGLDPGDIAQRLIARLDDPKISAQRERGDITRIVTHRGSDLSDTAAVATAAEDYRDFQLGLAEVEETLIAASRVYSRAGVAQILEDAAHTAASTGRADLADSATGRQVLTAFVALEGRGAMQEIASGNRDPLAAYLTTPASQRLAARELLKSAKSLDVGLELDEIETGLEAVDPTYSRGLGYSI</sequence>
<dbReference type="OrthoDB" id="98563at2"/>
<dbReference type="Pfam" id="PF03432">
    <property type="entry name" value="Relaxase"/>
    <property type="match status" value="1"/>
</dbReference>